<evidence type="ECO:0000313" key="2">
    <source>
        <dbReference type="Proteomes" id="UP000031575"/>
    </source>
</evidence>
<dbReference type="HOGENOM" id="CLU_1215469_0_0_1"/>
<dbReference type="RefSeq" id="XP_040615145.1">
    <property type="nucleotide sequence ID" value="XM_040763580.1"/>
</dbReference>
<sequence>MTSSARIANHVHVLVRPPKVPPRLHLPVPVALGRVHGPAVGRRVQVARHLLRVGLLLGPPQQRAGRALALVGRVRGNQLEVPVRLLLARVRRVRHVAPVLPLQVVEELDGRVRVAVARPGVARRHGRDGVCGLAGRVPDGKRHNGLGARVGRRRLHDADVHVVLGEVVGQVLPPKRPHLRRRRREHHLLHAVVGKGGHVDLDQLVHVVDRAGAHRESHCGVWCVVCLL</sequence>
<dbReference type="EMBL" id="AWTV01000010">
    <property type="protein sequence ID" value="KIH87135.1"/>
    <property type="molecule type" value="Genomic_DNA"/>
</dbReference>
<evidence type="ECO:0000313" key="1">
    <source>
        <dbReference type="EMBL" id="KIH87135.1"/>
    </source>
</evidence>
<reference evidence="1 2" key="1">
    <citation type="journal article" date="2014" name="BMC Genomics">
        <title>Comparative genomics of the major fungal agents of human and animal Sporotrichosis: Sporothrix schenckii and Sporothrix brasiliensis.</title>
        <authorList>
            <person name="Teixeira M.M."/>
            <person name="de Almeida L.G."/>
            <person name="Kubitschek-Barreira P."/>
            <person name="Alves F.L."/>
            <person name="Kioshima E.S."/>
            <person name="Abadio A.K."/>
            <person name="Fernandes L."/>
            <person name="Derengowski L.S."/>
            <person name="Ferreira K.S."/>
            <person name="Souza R.C."/>
            <person name="Ruiz J.C."/>
            <person name="de Andrade N.C."/>
            <person name="Paes H.C."/>
            <person name="Nicola A.M."/>
            <person name="Albuquerque P."/>
            <person name="Gerber A.L."/>
            <person name="Martins V.P."/>
            <person name="Peconick L.D."/>
            <person name="Neto A.V."/>
            <person name="Chaucanez C.B."/>
            <person name="Silva P.A."/>
            <person name="Cunha O.L."/>
            <person name="de Oliveira F.F."/>
            <person name="dos Santos T.C."/>
            <person name="Barros A.L."/>
            <person name="Soares M.A."/>
            <person name="de Oliveira L.M."/>
            <person name="Marini M.M."/>
            <person name="Villalobos-Duno H."/>
            <person name="Cunha M.M."/>
            <person name="de Hoog S."/>
            <person name="da Silveira J.F."/>
            <person name="Henrissat B."/>
            <person name="Nino-Vega G.A."/>
            <person name="Cisalpino P.S."/>
            <person name="Mora-Montes H.M."/>
            <person name="Almeida S.R."/>
            <person name="Stajich J.E."/>
            <person name="Lopes-Bezerra L.M."/>
            <person name="Vasconcelos A.T."/>
            <person name="Felipe M.S."/>
        </authorList>
    </citation>
    <scope>NUCLEOTIDE SEQUENCE [LARGE SCALE GENOMIC DNA]</scope>
    <source>
        <strain evidence="1 2">5110</strain>
    </source>
</reference>
<protein>
    <submittedName>
        <fullName evidence="1">Uncharacterized protein</fullName>
    </submittedName>
</protein>
<accession>A0A0C2IJN2</accession>
<dbReference type="GeneID" id="63678501"/>
<organism evidence="1 2">
    <name type="scientific">Sporothrix brasiliensis 5110</name>
    <dbReference type="NCBI Taxonomy" id="1398154"/>
    <lineage>
        <taxon>Eukaryota</taxon>
        <taxon>Fungi</taxon>
        <taxon>Dikarya</taxon>
        <taxon>Ascomycota</taxon>
        <taxon>Pezizomycotina</taxon>
        <taxon>Sordariomycetes</taxon>
        <taxon>Sordariomycetidae</taxon>
        <taxon>Ophiostomatales</taxon>
        <taxon>Ophiostomataceae</taxon>
        <taxon>Sporothrix</taxon>
    </lineage>
</organism>
<name>A0A0C2IJN2_9PEZI</name>
<dbReference type="AlphaFoldDB" id="A0A0C2IJN2"/>
<dbReference type="Proteomes" id="UP000031575">
    <property type="component" value="Unassembled WGS sequence"/>
</dbReference>
<comment type="caution">
    <text evidence="1">The sequence shown here is derived from an EMBL/GenBank/DDBJ whole genome shotgun (WGS) entry which is preliminary data.</text>
</comment>
<keyword evidence="2" id="KW-1185">Reference proteome</keyword>
<proteinExistence type="predicted"/>
<dbReference type="VEuPathDB" id="FungiDB:SPBR_05303"/>
<gene>
    <name evidence="1" type="ORF">SPBR_05303</name>
</gene>